<dbReference type="AlphaFoldDB" id="A0A5C6XPB9"/>
<evidence type="ECO:0000256" key="1">
    <source>
        <dbReference type="SAM" id="MobiDB-lite"/>
    </source>
</evidence>
<evidence type="ECO:0000259" key="2">
    <source>
        <dbReference type="Pfam" id="PF05299"/>
    </source>
</evidence>
<evidence type="ECO:0000313" key="4">
    <source>
        <dbReference type="Proteomes" id="UP000321412"/>
    </source>
</evidence>
<gene>
    <name evidence="3" type="ORF">FRC98_02225</name>
</gene>
<dbReference type="SUPFAM" id="SSF55486">
    <property type="entry name" value="Metalloproteases ('zincins'), catalytic domain"/>
    <property type="match status" value="1"/>
</dbReference>
<dbReference type="InterPro" id="IPR027268">
    <property type="entry name" value="Peptidase_M4/M1_CTD_sf"/>
</dbReference>
<dbReference type="EMBL" id="VOSM01000001">
    <property type="protein sequence ID" value="TXD39239.1"/>
    <property type="molecule type" value="Genomic_DNA"/>
</dbReference>
<protein>
    <recommendedName>
        <fullName evidence="2">Peptidase M61 catalytic domain-containing protein</fullName>
    </recommendedName>
</protein>
<name>A0A5C6XPB9_9DELT</name>
<feature type="region of interest" description="Disordered" evidence="1">
    <location>
        <begin position="136"/>
        <end position="165"/>
    </location>
</feature>
<proteinExistence type="predicted"/>
<dbReference type="Pfam" id="PF05299">
    <property type="entry name" value="Peptidase_M61"/>
    <property type="match status" value="1"/>
</dbReference>
<keyword evidence="4" id="KW-1185">Reference proteome</keyword>
<organism evidence="3 4">
    <name type="scientific">Lujinxingia vulgaris</name>
    <dbReference type="NCBI Taxonomy" id="2600176"/>
    <lineage>
        <taxon>Bacteria</taxon>
        <taxon>Deltaproteobacteria</taxon>
        <taxon>Bradymonadales</taxon>
        <taxon>Lujinxingiaceae</taxon>
        <taxon>Lujinxingia</taxon>
    </lineage>
</organism>
<dbReference type="Gene3D" id="1.10.390.10">
    <property type="entry name" value="Neutral Protease Domain 2"/>
    <property type="match status" value="1"/>
</dbReference>
<dbReference type="InterPro" id="IPR007963">
    <property type="entry name" value="Peptidase_M61_catalytic"/>
</dbReference>
<sequence length="648" mass="70919">MRSPSSPERAVWTAMSWRWGKRLRSSAHSRCSSSSTINIWYIFAIGSGHGLKSGAGHVLNQPAKRLAHRPSDPPALWPRVRFVEAGEGAQNAPYITTLSPPRQGRVERCGGQSWRWKATLIVAFCSALVSACAAPQTSSPAPGDDAMVGAPESSSTTSYAPTPAPAPAQRGALWYQLDLTGEELRVRLRVNAPPAAASFFLPGPWAGQDDFDERIVVESTRGPAGALPMHLVREAGRIDVQAGEAAWLELTYRVRAPRAGEPHSRFHPRRTASELFAYAPTIFVLPSEGLARQVRDIPVEVHTPRGWNVSATWPRHTATTLSARGDRQVTGYLAENVRTLRDAFVLAGEDLPSRQVELHPGTLTVVQSPAMRFDIDDLTGPSARIVRGFMARYGIYDDVVAAILPSDTSAEGSELQGMGRRGGFVVQVPRHQQMGPELLLLMAHEALHMWNGHELVPAPAAEAETRWFKEGLTHYLALKALAREGLVDRRTVLRELAAAARHYSQNPLARGAPANDLDRTRFPYDRGVLIALSLDAALSEASQGRVQLEAWLVQLLKPHLRDTARAYDTDLLEGAFRELCAEIGPVPLQLFETLVRDESPIDPRALFAELNLHWLAPSGGGPARLLPIDGETDDFDRLFATEGDAEHP</sequence>
<reference evidence="3 4" key="1">
    <citation type="submission" date="2019-08" db="EMBL/GenBank/DDBJ databases">
        <title>Bradymonadales sp. TMQ4.</title>
        <authorList>
            <person name="Liang Q."/>
        </authorList>
    </citation>
    <scope>NUCLEOTIDE SEQUENCE [LARGE SCALE GENOMIC DNA]</scope>
    <source>
        <strain evidence="3 4">TMQ4</strain>
    </source>
</reference>
<feature type="compositionally biased region" description="Low complexity" evidence="1">
    <location>
        <begin position="150"/>
        <end position="161"/>
    </location>
</feature>
<dbReference type="OrthoDB" id="9778516at2"/>
<dbReference type="Proteomes" id="UP000321412">
    <property type="component" value="Unassembled WGS sequence"/>
</dbReference>
<evidence type="ECO:0000313" key="3">
    <source>
        <dbReference type="EMBL" id="TXD39239.1"/>
    </source>
</evidence>
<accession>A0A5C6XPB9</accession>
<feature type="domain" description="Peptidase M61 catalytic" evidence="2">
    <location>
        <begin position="439"/>
        <end position="507"/>
    </location>
</feature>
<comment type="caution">
    <text evidence="3">The sequence shown here is derived from an EMBL/GenBank/DDBJ whole genome shotgun (WGS) entry which is preliminary data.</text>
</comment>